<dbReference type="Proteomes" id="UP000805704">
    <property type="component" value="Chromosome 15"/>
</dbReference>
<sequence length="173" mass="20078">MLQYIIRYPLYRAGTEQIARWERRTVTRHHNLRGRKKKNTKKRRQFLRHDARLHLQPENLRQQTQGAVEACRQGDEIFAQNNKALPDGGAASLYRQFPDCQTSSTRLSPKRPQHNLRQRERQGTVSSIFIMGTGRCYKNKESLVLLQVRCDWHPCVSGPGGLSRTPSQSIENL</sequence>
<gene>
    <name evidence="1" type="ORF">GBF38_009703</name>
</gene>
<accession>A0ACB7F7U8</accession>
<reference evidence="1" key="1">
    <citation type="submission" date="2020-04" db="EMBL/GenBank/DDBJ databases">
        <title>A chromosome-scale assembly and high-density genetic map of the yellow drum (Nibea albiflora) genome.</title>
        <authorList>
            <person name="Xu D."/>
            <person name="Zhang W."/>
            <person name="Chen R."/>
            <person name="Tan P."/>
            <person name="Wang L."/>
            <person name="Song H."/>
            <person name="Tian L."/>
            <person name="Zhu Q."/>
            <person name="Wang B."/>
        </authorList>
    </citation>
    <scope>NUCLEOTIDE SEQUENCE</scope>
    <source>
        <strain evidence="1">ZJHYS-2018</strain>
    </source>
</reference>
<protein>
    <submittedName>
        <fullName evidence="1">Uncharacterized protein</fullName>
    </submittedName>
</protein>
<dbReference type="EMBL" id="CM024803">
    <property type="protein sequence ID" value="KAG8010582.1"/>
    <property type="molecule type" value="Genomic_DNA"/>
</dbReference>
<keyword evidence="2" id="KW-1185">Reference proteome</keyword>
<evidence type="ECO:0000313" key="1">
    <source>
        <dbReference type="EMBL" id="KAG8010582.1"/>
    </source>
</evidence>
<comment type="caution">
    <text evidence="1">The sequence shown here is derived from an EMBL/GenBank/DDBJ whole genome shotgun (WGS) entry which is preliminary data.</text>
</comment>
<evidence type="ECO:0000313" key="2">
    <source>
        <dbReference type="Proteomes" id="UP000805704"/>
    </source>
</evidence>
<organism evidence="1 2">
    <name type="scientific">Nibea albiflora</name>
    <name type="common">Yellow drum</name>
    <name type="synonym">Corvina albiflora</name>
    <dbReference type="NCBI Taxonomy" id="240163"/>
    <lineage>
        <taxon>Eukaryota</taxon>
        <taxon>Metazoa</taxon>
        <taxon>Chordata</taxon>
        <taxon>Craniata</taxon>
        <taxon>Vertebrata</taxon>
        <taxon>Euteleostomi</taxon>
        <taxon>Actinopterygii</taxon>
        <taxon>Neopterygii</taxon>
        <taxon>Teleostei</taxon>
        <taxon>Neoteleostei</taxon>
        <taxon>Acanthomorphata</taxon>
        <taxon>Eupercaria</taxon>
        <taxon>Sciaenidae</taxon>
        <taxon>Nibea</taxon>
    </lineage>
</organism>
<proteinExistence type="predicted"/>
<name>A0ACB7F7U8_NIBAL</name>